<evidence type="ECO:0000313" key="14">
    <source>
        <dbReference type="Proteomes" id="UP000001744"/>
    </source>
</evidence>
<dbReference type="GO" id="GO:0008320">
    <property type="term" value="F:protein transmembrane transporter activity"/>
    <property type="evidence" value="ECO:0000318"/>
    <property type="project" value="GO_Central"/>
</dbReference>
<dbReference type="eggNOG" id="KOG0721">
    <property type="taxonomic scope" value="Eukaryota"/>
</dbReference>
<protein>
    <submittedName>
        <fullName evidence="12">ER protein translocation subcomplex subunit Sec63</fullName>
    </submittedName>
</protein>
<dbReference type="CDD" id="cd06257">
    <property type="entry name" value="DnaJ"/>
    <property type="match status" value="1"/>
</dbReference>
<evidence type="ECO:0000313" key="13">
    <source>
        <dbReference type="JaponicusDB" id="SJAG_00175"/>
    </source>
</evidence>
<dbReference type="GO" id="GO:0006614">
    <property type="term" value="P:SRP-dependent cotranslational protein targeting to membrane"/>
    <property type="evidence" value="ECO:0000318"/>
    <property type="project" value="GO_Central"/>
</dbReference>
<dbReference type="OrthoDB" id="1734229at2759"/>
<dbReference type="GO" id="GO:0005783">
    <property type="term" value="C:endoplasmic reticulum"/>
    <property type="evidence" value="ECO:0000269"/>
    <property type="project" value="JaponicusDB"/>
</dbReference>
<feature type="compositionally biased region" description="Acidic residues" evidence="9">
    <location>
        <begin position="604"/>
        <end position="614"/>
    </location>
</feature>
<keyword evidence="3 10" id="KW-0812">Transmembrane</keyword>
<dbReference type="GO" id="GO:0032541">
    <property type="term" value="C:cortical endoplasmic reticulum"/>
    <property type="evidence" value="ECO:0007669"/>
    <property type="project" value="EnsemblFungi"/>
</dbReference>
<feature type="region of interest" description="Disordered" evidence="9">
    <location>
        <begin position="558"/>
        <end position="631"/>
    </location>
</feature>
<dbReference type="PANTHER" id="PTHR24075:SF0">
    <property type="entry name" value="TRANSLOCATION PROTEIN SEC63 HOMOLOG"/>
    <property type="match status" value="1"/>
</dbReference>
<dbReference type="STRING" id="402676.B6JXN5"/>
<evidence type="ECO:0000256" key="3">
    <source>
        <dbReference type="ARBA" id="ARBA00022692"/>
    </source>
</evidence>
<dbReference type="InterPro" id="IPR036869">
    <property type="entry name" value="J_dom_sf"/>
</dbReference>
<dbReference type="InterPro" id="IPR035892">
    <property type="entry name" value="C2_domain_sf"/>
</dbReference>
<evidence type="ECO:0000256" key="7">
    <source>
        <dbReference type="ARBA" id="ARBA00023136"/>
    </source>
</evidence>
<dbReference type="PROSITE" id="PS50076">
    <property type="entry name" value="DNAJ_2"/>
    <property type="match status" value="1"/>
</dbReference>
<dbReference type="Gene3D" id="2.60.40.150">
    <property type="entry name" value="C2 domain"/>
    <property type="match status" value="1"/>
</dbReference>
<evidence type="ECO:0000256" key="1">
    <source>
        <dbReference type="ARBA" id="ARBA00004477"/>
    </source>
</evidence>
<evidence type="ECO:0000256" key="2">
    <source>
        <dbReference type="ARBA" id="ARBA00022448"/>
    </source>
</evidence>
<proteinExistence type="predicted"/>
<dbReference type="EMBL" id="KE651166">
    <property type="protein sequence ID" value="EEB05179.1"/>
    <property type="molecule type" value="Genomic_DNA"/>
</dbReference>
<dbReference type="SUPFAM" id="SSF158702">
    <property type="entry name" value="Sec63 N-terminal domain-like"/>
    <property type="match status" value="1"/>
</dbReference>
<name>B6JXN5_SCHJY</name>
<evidence type="ECO:0000256" key="4">
    <source>
        <dbReference type="ARBA" id="ARBA00022824"/>
    </source>
</evidence>
<dbReference type="InterPro" id="IPR014756">
    <property type="entry name" value="Ig_E-set"/>
</dbReference>
<evidence type="ECO:0000256" key="10">
    <source>
        <dbReference type="SAM" id="Phobius"/>
    </source>
</evidence>
<dbReference type="GO" id="GO:0031207">
    <property type="term" value="C:Sec62/Sec63 complex"/>
    <property type="evidence" value="ECO:0000318"/>
    <property type="project" value="GO_Central"/>
</dbReference>
<feature type="compositionally biased region" description="Acidic residues" evidence="9">
    <location>
        <begin position="569"/>
        <end position="592"/>
    </location>
</feature>
<dbReference type="PANTHER" id="PTHR24075">
    <property type="entry name" value="SEC63 DOMAIN-CONTAINING"/>
    <property type="match status" value="1"/>
</dbReference>
<organism evidence="12 14">
    <name type="scientific">Schizosaccharomyces japonicus (strain yFS275 / FY16936)</name>
    <name type="common">Fission yeast</name>
    <dbReference type="NCBI Taxonomy" id="402676"/>
    <lineage>
        <taxon>Eukaryota</taxon>
        <taxon>Fungi</taxon>
        <taxon>Dikarya</taxon>
        <taxon>Ascomycota</taxon>
        <taxon>Taphrinomycotina</taxon>
        <taxon>Schizosaccharomycetes</taxon>
        <taxon>Schizosaccharomycetales</taxon>
        <taxon>Schizosaccharomycetaceae</taxon>
        <taxon>Schizosaccharomyces</taxon>
    </lineage>
</organism>
<dbReference type="SMART" id="SM00973">
    <property type="entry name" value="Sec63"/>
    <property type="match status" value="1"/>
</dbReference>
<dbReference type="SUPFAM" id="SSF46565">
    <property type="entry name" value="Chaperone J-domain"/>
    <property type="match status" value="1"/>
</dbReference>
<accession>B6JXN5</accession>
<evidence type="ECO:0000313" key="12">
    <source>
        <dbReference type="EMBL" id="EEB05179.1"/>
    </source>
</evidence>
<dbReference type="GeneID" id="7049740"/>
<dbReference type="GO" id="GO:0006620">
    <property type="term" value="P:post-translational protein targeting to endoplasmic reticulum membrane"/>
    <property type="evidence" value="ECO:0000318"/>
    <property type="project" value="GO_Central"/>
</dbReference>
<dbReference type="PRINTS" id="PR00625">
    <property type="entry name" value="JDOMAIN"/>
</dbReference>
<reference evidence="12 14" key="1">
    <citation type="journal article" date="2011" name="Science">
        <title>Comparative functional genomics of the fission yeasts.</title>
        <authorList>
            <person name="Rhind N."/>
            <person name="Chen Z."/>
            <person name="Yassour M."/>
            <person name="Thompson D.A."/>
            <person name="Haas B.J."/>
            <person name="Habib N."/>
            <person name="Wapinski I."/>
            <person name="Roy S."/>
            <person name="Lin M.F."/>
            <person name="Heiman D.I."/>
            <person name="Young S.K."/>
            <person name="Furuya K."/>
            <person name="Guo Y."/>
            <person name="Pidoux A."/>
            <person name="Chen H.M."/>
            <person name="Robbertse B."/>
            <person name="Goldberg J.M."/>
            <person name="Aoki K."/>
            <person name="Bayne E.H."/>
            <person name="Berlin A.M."/>
            <person name="Desjardins C.A."/>
            <person name="Dobbs E."/>
            <person name="Dukaj L."/>
            <person name="Fan L."/>
            <person name="FitzGerald M.G."/>
            <person name="French C."/>
            <person name="Gujja S."/>
            <person name="Hansen K."/>
            <person name="Keifenheim D."/>
            <person name="Levin J.Z."/>
            <person name="Mosher R.A."/>
            <person name="Mueller C.A."/>
            <person name="Pfiffner J."/>
            <person name="Priest M."/>
            <person name="Russ C."/>
            <person name="Smialowska A."/>
            <person name="Swoboda P."/>
            <person name="Sykes S.M."/>
            <person name="Vaughn M."/>
            <person name="Vengrova S."/>
            <person name="Yoder R."/>
            <person name="Zeng Q."/>
            <person name="Allshire R."/>
            <person name="Baulcombe D."/>
            <person name="Birren B.W."/>
            <person name="Brown W."/>
            <person name="Ekwall K."/>
            <person name="Kellis M."/>
            <person name="Leatherwood J."/>
            <person name="Levin H."/>
            <person name="Margalit H."/>
            <person name="Martienssen R."/>
            <person name="Nieduszynski C.A."/>
            <person name="Spatafora J.W."/>
            <person name="Friedman N."/>
            <person name="Dalgaard J.Z."/>
            <person name="Baumann P."/>
            <person name="Niki H."/>
            <person name="Regev A."/>
            <person name="Nusbaum C."/>
        </authorList>
    </citation>
    <scope>NUCLEOTIDE SEQUENCE [LARGE SCALE GENOMIC DNA]</scope>
    <source>
        <strain evidence="14">yFS275 / FY16936</strain>
    </source>
</reference>
<dbReference type="OMA" id="RAILHAH"/>
<keyword evidence="7 10" id="KW-0472">Membrane</keyword>
<keyword evidence="6 10" id="KW-1133">Transmembrane helix</keyword>
<dbReference type="AlphaFoldDB" id="B6JXN5"/>
<evidence type="ECO:0000259" key="11">
    <source>
        <dbReference type="PROSITE" id="PS50076"/>
    </source>
</evidence>
<keyword evidence="4" id="KW-0256">Endoplasmic reticulum</keyword>
<dbReference type="VEuPathDB" id="FungiDB:SJAG_00175"/>
<dbReference type="FunFam" id="1.10.287.110:FF:000039">
    <property type="entry name" value="Protein translocation complex component (Npl1)"/>
    <property type="match status" value="1"/>
</dbReference>
<feature type="transmembrane region" description="Helical" evidence="10">
    <location>
        <begin position="12"/>
        <end position="31"/>
    </location>
</feature>
<dbReference type="Pfam" id="PF02889">
    <property type="entry name" value="Sec63"/>
    <property type="match status" value="1"/>
</dbReference>
<evidence type="ECO:0000256" key="9">
    <source>
        <dbReference type="SAM" id="MobiDB-lite"/>
    </source>
</evidence>
<dbReference type="InterPro" id="IPR004179">
    <property type="entry name" value="Sec63-dom"/>
</dbReference>
<keyword evidence="14" id="KW-1185">Reference proteome</keyword>
<evidence type="ECO:0000256" key="6">
    <source>
        <dbReference type="ARBA" id="ARBA00022989"/>
    </source>
</evidence>
<dbReference type="SUPFAM" id="SSF81296">
    <property type="entry name" value="E set domains"/>
    <property type="match status" value="1"/>
</dbReference>
<feature type="compositionally biased region" description="Basic and acidic residues" evidence="9">
    <location>
        <begin position="615"/>
        <end position="631"/>
    </location>
</feature>
<comment type="subcellular location">
    <subcellularLocation>
        <location evidence="1">Endoplasmic reticulum membrane</location>
        <topology evidence="1">Multi-pass membrane protein</topology>
    </subcellularLocation>
</comment>
<dbReference type="RefSeq" id="XP_002171472.1">
    <property type="nucleotide sequence ID" value="XM_002171436.2"/>
</dbReference>
<dbReference type="JaponicusDB" id="SJAG_00175">
    <property type="gene designation" value="sec63"/>
</dbReference>
<feature type="domain" description="J" evidence="11">
    <location>
        <begin position="98"/>
        <end position="168"/>
    </location>
</feature>
<evidence type="ECO:0000256" key="8">
    <source>
        <dbReference type="ARBA" id="ARBA00023186"/>
    </source>
</evidence>
<feature type="transmembrane region" description="Helical" evidence="10">
    <location>
        <begin position="70"/>
        <end position="88"/>
    </location>
</feature>
<dbReference type="Proteomes" id="UP000001744">
    <property type="component" value="Unassembled WGS sequence"/>
</dbReference>
<dbReference type="Gene3D" id="1.10.287.110">
    <property type="entry name" value="DnaJ domain"/>
    <property type="match status" value="1"/>
</dbReference>
<dbReference type="HOGENOM" id="CLU_014210_0_0_1"/>
<dbReference type="InterPro" id="IPR001623">
    <property type="entry name" value="DnaJ_domain"/>
</dbReference>
<keyword evidence="2" id="KW-0813">Transport</keyword>
<keyword evidence="5" id="KW-0653">Protein transport</keyword>
<dbReference type="SMART" id="SM00271">
    <property type="entry name" value="DnaJ"/>
    <property type="match status" value="1"/>
</dbReference>
<feature type="compositionally biased region" description="Basic and acidic residues" evidence="9">
    <location>
        <begin position="558"/>
        <end position="568"/>
    </location>
</feature>
<dbReference type="Pfam" id="PF00226">
    <property type="entry name" value="DnaJ"/>
    <property type="match status" value="1"/>
</dbReference>
<sequence>MSAEYKYDEQGAFFPVFLLVFVLAYAIPATLKECFGRKKKDAFTSCEDKLKHLRPKNGLDKQCKRIPKRYFAIVLAWILAIYLVYVIVQTRSNSALYDPYEILGLPKSSTLDEIRRHYKRLSIKFHPDKVRNLVNTTREEVELHYIEITKAYKALTDDEIRENYIKYGNPDGAQDLSIGIALPKWVVESKNSIYVLGFYGTLFGLLLPYSVGKWWYKTRNFTRESIRVGSVHRWFKNFDEDATADDLLKAFASSDEFRHDSKESVDESSKRVIRLLEERFQRKPSSNEHELEQVLRQSGNVLSGLLNLVSAFGFAKPLKNAMQLTQCMVQALPLDSTLYTLQLPHLKQEDAYKLALHGVKHISQFCDLTPNELSTLLPKYTKQQREEMSLVAGAIPRLCVTDAKVVVDGDEFVTSSAIATMILRVKCCYNKEKVKTVNVSGEEKCTEEDEKLFSQNKETAVGDKECLPAAWAPYFSQRFKPVWWVYVEDPRQGRVVVPPVALTDIPKTSRTVTIPFQAPPTPGTYHFRGHVVSNAFCGEDVLLNITVEVKDPAELVSDVPEKSAKGMDEDSAYDVDTEDDNSSDEEDMDDSLSDMFDTDTSVSDLEDEDEDGEEDEHKKNQAVDEEKSTTK</sequence>
<dbReference type="Gene3D" id="1.10.3380.10">
    <property type="entry name" value="Sec63 N-terminal domain-like domain"/>
    <property type="match status" value="1"/>
</dbReference>
<evidence type="ECO:0000256" key="5">
    <source>
        <dbReference type="ARBA" id="ARBA00022927"/>
    </source>
</evidence>
<gene>
    <name evidence="13" type="primary">sec63</name>
    <name evidence="12" type="ORF">SJAG_00175</name>
</gene>
<keyword evidence="8" id="KW-0143">Chaperone</keyword>